<dbReference type="GO" id="GO:0097367">
    <property type="term" value="F:carbohydrate derivative binding"/>
    <property type="evidence" value="ECO:0007669"/>
    <property type="project" value="InterPro"/>
</dbReference>
<dbReference type="GO" id="GO:0006047">
    <property type="term" value="P:UDP-N-acetylglucosamine metabolic process"/>
    <property type="evidence" value="ECO:0007669"/>
    <property type="project" value="TreeGrafter"/>
</dbReference>
<accession>A0A4P6JNU2</accession>
<protein>
    <recommendedName>
        <fullName evidence="3">Glutamine--fructose-6-phosphate aminotransferase [isomerizing]</fullName>
        <ecNumber evidence="2">2.6.1.16</ecNumber>
    </recommendedName>
</protein>
<evidence type="ECO:0000313" key="6">
    <source>
        <dbReference type="Proteomes" id="UP000290365"/>
    </source>
</evidence>
<dbReference type="PANTHER" id="PTHR10937">
    <property type="entry name" value="GLUCOSAMINE--FRUCTOSE-6-PHOSPHATE AMINOTRANSFERASE, ISOMERIZING"/>
    <property type="match status" value="1"/>
</dbReference>
<dbReference type="PROSITE" id="PS51464">
    <property type="entry name" value="SIS"/>
    <property type="match status" value="2"/>
</dbReference>
<evidence type="ECO:0000256" key="1">
    <source>
        <dbReference type="ARBA" id="ARBA00001031"/>
    </source>
</evidence>
<gene>
    <name evidence="5" type="ORF">EPA93_13505</name>
</gene>
<name>A0A4P6JNU2_KTERU</name>
<dbReference type="InterPro" id="IPR035490">
    <property type="entry name" value="GlmS/FrlB_SIS"/>
</dbReference>
<dbReference type="Gene3D" id="3.40.50.10490">
    <property type="entry name" value="Glucose-6-phosphate isomerase like protein, domain 1"/>
    <property type="match status" value="2"/>
</dbReference>
<dbReference type="Proteomes" id="UP000290365">
    <property type="component" value="Chromosome"/>
</dbReference>
<dbReference type="GO" id="GO:0006487">
    <property type="term" value="P:protein N-linked glycosylation"/>
    <property type="evidence" value="ECO:0007669"/>
    <property type="project" value="TreeGrafter"/>
</dbReference>
<dbReference type="CDD" id="cd05013">
    <property type="entry name" value="SIS_RpiR"/>
    <property type="match status" value="1"/>
</dbReference>
<organism evidence="5 6">
    <name type="scientific">Ktedonosporobacter rubrisoli</name>
    <dbReference type="NCBI Taxonomy" id="2509675"/>
    <lineage>
        <taxon>Bacteria</taxon>
        <taxon>Bacillati</taxon>
        <taxon>Chloroflexota</taxon>
        <taxon>Ktedonobacteria</taxon>
        <taxon>Ktedonobacterales</taxon>
        <taxon>Ktedonosporobacteraceae</taxon>
        <taxon>Ktedonosporobacter</taxon>
    </lineage>
</organism>
<feature type="domain" description="SIS" evidence="4">
    <location>
        <begin position="38"/>
        <end position="169"/>
    </location>
</feature>
<dbReference type="Pfam" id="PF01380">
    <property type="entry name" value="SIS"/>
    <property type="match status" value="2"/>
</dbReference>
<evidence type="ECO:0000256" key="2">
    <source>
        <dbReference type="ARBA" id="ARBA00012916"/>
    </source>
</evidence>
<dbReference type="AlphaFoldDB" id="A0A4P6JNU2"/>
<sequence>MVAEPRTHHPYHMYEAIMAQPEASANVARDAEQIASTSVEKLNAARRIFLIGIGTSFHAAQIGHLLFREAGITTQAMHAFDFALYGPTLSPEDVVILVSHRGSKVYGIEALKRAHEAGCTTLLITGQGEPVSARYASYTLKTVEQDKASAHTISYCAAIVTLAVLANTLTKHRTGTIAFSLENLPELLKTCLESEEQVQTLASQYFQARRIWLVGGGPSAVTAQEIALKIKESSYLQAEGMSVEAMLHGPFQCVEPEDLFILIAPKGAAQERVAQFSAQVRAVGIPYLLLDDGSNTKNNQPYQGAAAVVSVPSTYEPLTALTCLLPLQLFTYYLAIQKGTNPDGFRLEDPRFAAGSKQVKL</sequence>
<evidence type="ECO:0000259" key="4">
    <source>
        <dbReference type="PROSITE" id="PS51464"/>
    </source>
</evidence>
<dbReference type="SUPFAM" id="SSF53697">
    <property type="entry name" value="SIS domain"/>
    <property type="match status" value="1"/>
</dbReference>
<dbReference type="EMBL" id="CP035758">
    <property type="protein sequence ID" value="QBD76964.1"/>
    <property type="molecule type" value="Genomic_DNA"/>
</dbReference>
<dbReference type="InterPro" id="IPR046348">
    <property type="entry name" value="SIS_dom_sf"/>
</dbReference>
<dbReference type="PANTHER" id="PTHR10937:SF0">
    <property type="entry name" value="GLUTAMINE--FRUCTOSE-6-PHOSPHATE TRANSAMINASE (ISOMERIZING)"/>
    <property type="match status" value="1"/>
</dbReference>
<dbReference type="GO" id="GO:0004360">
    <property type="term" value="F:glutamine-fructose-6-phosphate transaminase (isomerizing) activity"/>
    <property type="evidence" value="ECO:0007669"/>
    <property type="project" value="UniProtKB-EC"/>
</dbReference>
<feature type="domain" description="SIS" evidence="4">
    <location>
        <begin position="201"/>
        <end position="345"/>
    </location>
</feature>
<dbReference type="InterPro" id="IPR001347">
    <property type="entry name" value="SIS_dom"/>
</dbReference>
<keyword evidence="6" id="KW-1185">Reference proteome</keyword>
<evidence type="ECO:0000313" key="5">
    <source>
        <dbReference type="EMBL" id="QBD76964.1"/>
    </source>
</evidence>
<dbReference type="CDD" id="cd05009">
    <property type="entry name" value="SIS_GlmS_GlmD_2"/>
    <property type="match status" value="1"/>
</dbReference>
<dbReference type="KEGG" id="kbs:EPA93_13505"/>
<dbReference type="RefSeq" id="WP_129888028.1">
    <property type="nucleotide sequence ID" value="NZ_CP035758.1"/>
</dbReference>
<comment type="catalytic activity">
    <reaction evidence="1">
        <text>D-fructose 6-phosphate + L-glutamine = D-glucosamine 6-phosphate + L-glutamate</text>
        <dbReference type="Rhea" id="RHEA:13237"/>
        <dbReference type="ChEBI" id="CHEBI:29985"/>
        <dbReference type="ChEBI" id="CHEBI:58359"/>
        <dbReference type="ChEBI" id="CHEBI:58725"/>
        <dbReference type="ChEBI" id="CHEBI:61527"/>
        <dbReference type="EC" id="2.6.1.16"/>
    </reaction>
</comment>
<evidence type="ECO:0000256" key="3">
    <source>
        <dbReference type="ARBA" id="ARBA00016090"/>
    </source>
</evidence>
<dbReference type="EC" id="2.6.1.16" evidence="2"/>
<proteinExistence type="predicted"/>
<reference evidence="5 6" key="1">
    <citation type="submission" date="2019-01" db="EMBL/GenBank/DDBJ databases">
        <title>Ktedonosporobacter rubrisoli SCAWS-G2.</title>
        <authorList>
            <person name="Huang Y."/>
            <person name="Yan B."/>
        </authorList>
    </citation>
    <scope>NUCLEOTIDE SEQUENCE [LARGE SCALE GENOMIC DNA]</scope>
    <source>
        <strain evidence="5 6">SCAWS-G2</strain>
    </source>
</reference>
<dbReference type="GO" id="GO:0006002">
    <property type="term" value="P:fructose 6-phosphate metabolic process"/>
    <property type="evidence" value="ECO:0007669"/>
    <property type="project" value="TreeGrafter"/>
</dbReference>
<dbReference type="InterPro" id="IPR035472">
    <property type="entry name" value="RpiR-like_SIS"/>
</dbReference>
<dbReference type="OrthoDB" id="147808at2"/>